<dbReference type="CDD" id="cd07812">
    <property type="entry name" value="SRPBCC"/>
    <property type="match status" value="1"/>
</dbReference>
<dbReference type="InterPro" id="IPR019587">
    <property type="entry name" value="Polyketide_cyclase/dehydratase"/>
</dbReference>
<dbReference type="EMBL" id="JACRAF010000028">
    <property type="protein sequence ID" value="MBI4922100.1"/>
    <property type="molecule type" value="Genomic_DNA"/>
</dbReference>
<name>A0A933NYB8_9HYPH</name>
<proteinExistence type="predicted"/>
<gene>
    <name evidence="1" type="ORF">HY834_10145</name>
</gene>
<dbReference type="InterPro" id="IPR023393">
    <property type="entry name" value="START-like_dom_sf"/>
</dbReference>
<dbReference type="Proteomes" id="UP000782610">
    <property type="component" value="Unassembled WGS sequence"/>
</dbReference>
<evidence type="ECO:0000313" key="2">
    <source>
        <dbReference type="Proteomes" id="UP000782610"/>
    </source>
</evidence>
<dbReference type="Pfam" id="PF10851">
    <property type="entry name" value="DUF2652"/>
    <property type="match status" value="1"/>
</dbReference>
<organism evidence="1 2">
    <name type="scientific">Devosia nanyangense</name>
    <dbReference type="NCBI Taxonomy" id="1228055"/>
    <lineage>
        <taxon>Bacteria</taxon>
        <taxon>Pseudomonadati</taxon>
        <taxon>Pseudomonadota</taxon>
        <taxon>Alphaproteobacteria</taxon>
        <taxon>Hyphomicrobiales</taxon>
        <taxon>Devosiaceae</taxon>
        <taxon>Devosia</taxon>
    </lineage>
</organism>
<reference evidence="1" key="1">
    <citation type="submission" date="2020-07" db="EMBL/GenBank/DDBJ databases">
        <title>Huge and variable diversity of episymbiotic CPR bacteria and DPANN archaea in groundwater ecosystems.</title>
        <authorList>
            <person name="He C.Y."/>
            <person name="Keren R."/>
            <person name="Whittaker M."/>
            <person name="Farag I.F."/>
            <person name="Doudna J."/>
            <person name="Cate J.H.D."/>
            <person name="Banfield J.F."/>
        </authorList>
    </citation>
    <scope>NUCLEOTIDE SEQUENCE</scope>
    <source>
        <strain evidence="1">NC_groundwater_1586_Pr3_B-0.1um_66_15</strain>
    </source>
</reference>
<accession>A0A933NYB8</accession>
<dbReference type="InterPro" id="IPR020503">
    <property type="entry name" value="Uncharacterised_Rv2561"/>
</dbReference>
<dbReference type="AlphaFoldDB" id="A0A933NYB8"/>
<sequence length="389" mass="43287">MTTQQGYFLIADITGYTQYLSASELDHAQQTLAALLNLLIQHTKPPLIISRLAGDAVISYGLRDSFFQGQTFVEMIEDTYVSFRRAIEMMVHNTTCPCNACRNIGSLDLKFFVHYGEFAVQKLDAHDELIGSDVNLIHRLTKNHVTEVTGLRAYTLYSGAAIDQLGLKDDVEDMVALEESYEHLDAVRVFVQDMHPVWEIKKHEVQVSIPPDKELLRVVADIALSPEQVWDYLVQPEHYRVLTGGTRVEIANRNGARVATGSVFQCYHGDRSMVEMTILEWQPFERMVSRYPVPIPIKGTIGLTEIRLEPIEGGTRLTQILGKSTGPLPGRIMGDIAFRQMIPAFQADIDRFKAHVEADFAEHGSDLPSAATITEAMIGAAARASLGAA</sequence>
<dbReference type="Pfam" id="PF10604">
    <property type="entry name" value="Polyketide_cyc2"/>
    <property type="match status" value="1"/>
</dbReference>
<protein>
    <submittedName>
        <fullName evidence="1">DUF2652 domain-containing protein</fullName>
    </submittedName>
</protein>
<dbReference type="Gene3D" id="3.30.530.20">
    <property type="match status" value="1"/>
</dbReference>
<dbReference type="SUPFAM" id="SSF55961">
    <property type="entry name" value="Bet v1-like"/>
    <property type="match status" value="1"/>
</dbReference>
<evidence type="ECO:0000313" key="1">
    <source>
        <dbReference type="EMBL" id="MBI4922100.1"/>
    </source>
</evidence>
<comment type="caution">
    <text evidence="1">The sequence shown here is derived from an EMBL/GenBank/DDBJ whole genome shotgun (WGS) entry which is preliminary data.</text>
</comment>